<accession>A0AAE1EK52</accession>
<organism evidence="2 3">
    <name type="scientific">Petrolisthes cinctipes</name>
    <name type="common">Flat porcelain crab</name>
    <dbReference type="NCBI Taxonomy" id="88211"/>
    <lineage>
        <taxon>Eukaryota</taxon>
        <taxon>Metazoa</taxon>
        <taxon>Ecdysozoa</taxon>
        <taxon>Arthropoda</taxon>
        <taxon>Crustacea</taxon>
        <taxon>Multicrustacea</taxon>
        <taxon>Malacostraca</taxon>
        <taxon>Eumalacostraca</taxon>
        <taxon>Eucarida</taxon>
        <taxon>Decapoda</taxon>
        <taxon>Pleocyemata</taxon>
        <taxon>Anomura</taxon>
        <taxon>Galatheoidea</taxon>
        <taxon>Porcellanidae</taxon>
        <taxon>Petrolisthes</taxon>
    </lineage>
</organism>
<evidence type="ECO:0000313" key="2">
    <source>
        <dbReference type="EMBL" id="KAK3855237.1"/>
    </source>
</evidence>
<comment type="caution">
    <text evidence="2">The sequence shown here is derived from an EMBL/GenBank/DDBJ whole genome shotgun (WGS) entry which is preliminary data.</text>
</comment>
<evidence type="ECO:0000313" key="3">
    <source>
        <dbReference type="Proteomes" id="UP001286313"/>
    </source>
</evidence>
<feature type="region of interest" description="Disordered" evidence="1">
    <location>
        <begin position="33"/>
        <end position="86"/>
    </location>
</feature>
<name>A0AAE1EK52_PETCI</name>
<dbReference type="AlphaFoldDB" id="A0AAE1EK52"/>
<sequence length="156" mass="17653">MTVKGLPRSWGRRERLPGVLNQTHARLRLQSDQFTPSFHHTNSTRPTSDQFTPSFHHTNSTRPTSDQFTPSFHHTNSTRPTSDQFTPSFHHTNSTTLMPDLGYMFRPVKTLIPQDQLQHNKVKPLEESSFPVIPGVGATYESLAFPNFDDTFAGGC</sequence>
<dbReference type="Proteomes" id="UP001286313">
    <property type="component" value="Unassembled WGS sequence"/>
</dbReference>
<keyword evidence="3" id="KW-1185">Reference proteome</keyword>
<dbReference type="EMBL" id="JAWQEG010006293">
    <property type="protein sequence ID" value="KAK3855237.1"/>
    <property type="molecule type" value="Genomic_DNA"/>
</dbReference>
<proteinExistence type="predicted"/>
<protein>
    <submittedName>
        <fullName evidence="2">Uncharacterized protein</fullName>
    </submittedName>
</protein>
<gene>
    <name evidence="2" type="ORF">Pcinc_038347</name>
</gene>
<evidence type="ECO:0000256" key="1">
    <source>
        <dbReference type="SAM" id="MobiDB-lite"/>
    </source>
</evidence>
<reference evidence="2" key="1">
    <citation type="submission" date="2023-10" db="EMBL/GenBank/DDBJ databases">
        <title>Genome assemblies of two species of porcelain crab, Petrolisthes cinctipes and Petrolisthes manimaculis (Anomura: Porcellanidae).</title>
        <authorList>
            <person name="Angst P."/>
        </authorList>
    </citation>
    <scope>NUCLEOTIDE SEQUENCE</scope>
    <source>
        <strain evidence="2">PB745_01</strain>
        <tissue evidence="2">Gill</tissue>
    </source>
</reference>